<dbReference type="InterPro" id="IPR020904">
    <property type="entry name" value="Sc_DH/Rdtase_CS"/>
</dbReference>
<accession>A0A318E834</accession>
<dbReference type="PROSITE" id="PS00061">
    <property type="entry name" value="ADH_SHORT"/>
    <property type="match status" value="1"/>
</dbReference>
<evidence type="ECO:0000259" key="4">
    <source>
        <dbReference type="SMART" id="SM00822"/>
    </source>
</evidence>
<dbReference type="OrthoDB" id="9810734at2"/>
<comment type="caution">
    <text evidence="5">The sequence shown here is derived from an EMBL/GenBank/DDBJ whole genome shotgun (WGS) entry which is preliminary data.</text>
</comment>
<dbReference type="PANTHER" id="PTHR44169:SF6">
    <property type="entry name" value="NADPH-DEPENDENT 1-ACYLDIHYDROXYACETONE PHOSPHATE REDUCTASE"/>
    <property type="match status" value="1"/>
</dbReference>
<reference evidence="5 6" key="1">
    <citation type="submission" date="2018-04" db="EMBL/GenBank/DDBJ databases">
        <title>Genomic Encyclopedia of Type Strains, Phase IV (KMG-IV): sequencing the most valuable type-strain genomes for metagenomic binning, comparative biology and taxonomic classification.</title>
        <authorList>
            <person name="Goeker M."/>
        </authorList>
    </citation>
    <scope>NUCLEOTIDE SEQUENCE [LARGE SCALE GENOMIC DNA]</scope>
    <source>
        <strain evidence="5 6">DSM 104150</strain>
    </source>
</reference>
<evidence type="ECO:0000256" key="2">
    <source>
        <dbReference type="ARBA" id="ARBA00023002"/>
    </source>
</evidence>
<dbReference type="Gene3D" id="3.40.50.720">
    <property type="entry name" value="NAD(P)-binding Rossmann-like Domain"/>
    <property type="match status" value="1"/>
</dbReference>
<dbReference type="SUPFAM" id="SSF51735">
    <property type="entry name" value="NAD(P)-binding Rossmann-fold domains"/>
    <property type="match status" value="1"/>
</dbReference>
<dbReference type="AlphaFoldDB" id="A0A318E834"/>
<protein>
    <submittedName>
        <fullName evidence="5">Short-subunit dehydrogenase</fullName>
    </submittedName>
</protein>
<sequence length="279" mass="29221">MTAAPVVLITGCSTGIGRALAQAFHARGCRVWATARQAQTLADLVADGLRTAALDVRDAAAIDTLRTRIETEDGGVDILVNNAGYGQMGPLLDVDAEALRAQFDTNVVALHAVTRAFVPSMIGRRRGLVVQLGSVSGVLTTPFAGAYCASKAAVHALADALRMELAPFGVHVMTVQPGAIRSDFGNSASRSLERDAAAESVYAAVADGIAARANASQEHAMPAAALARRIADAALRPQPPARLRAGGGARLLPLLAAVVPQRLRDRLLSRRFGLDRLRH</sequence>
<dbReference type="SMART" id="SM00822">
    <property type="entry name" value="PKS_KR"/>
    <property type="match status" value="1"/>
</dbReference>
<dbReference type="InterPro" id="IPR036291">
    <property type="entry name" value="NAD(P)-bd_dom_sf"/>
</dbReference>
<dbReference type="CDD" id="cd05374">
    <property type="entry name" value="17beta-HSD-like_SDR_c"/>
    <property type="match status" value="1"/>
</dbReference>
<name>A0A318E834_9GAMM</name>
<dbReference type="RefSeq" id="WP_110266482.1">
    <property type="nucleotide sequence ID" value="NZ_CAKZQT010000005.1"/>
</dbReference>
<evidence type="ECO:0000313" key="5">
    <source>
        <dbReference type="EMBL" id="PXV64937.1"/>
    </source>
</evidence>
<comment type="similarity">
    <text evidence="1 3">Belongs to the short-chain dehydrogenases/reductases (SDR) family.</text>
</comment>
<dbReference type="Proteomes" id="UP000248330">
    <property type="component" value="Unassembled WGS sequence"/>
</dbReference>
<dbReference type="PANTHER" id="PTHR44169">
    <property type="entry name" value="NADPH-DEPENDENT 1-ACYLDIHYDROXYACETONE PHOSPHATE REDUCTASE"/>
    <property type="match status" value="1"/>
</dbReference>
<dbReference type="NCBIfam" id="NF004284">
    <property type="entry name" value="PRK05693.1"/>
    <property type="match status" value="1"/>
</dbReference>
<organism evidence="5 6">
    <name type="scientific">Sinimarinibacterium flocculans</name>
    <dbReference type="NCBI Taxonomy" id="985250"/>
    <lineage>
        <taxon>Bacteria</taxon>
        <taxon>Pseudomonadati</taxon>
        <taxon>Pseudomonadota</taxon>
        <taxon>Gammaproteobacteria</taxon>
        <taxon>Nevskiales</taxon>
        <taxon>Nevskiaceae</taxon>
        <taxon>Sinimarinibacterium</taxon>
    </lineage>
</organism>
<gene>
    <name evidence="5" type="ORF">C8D93_111109</name>
</gene>
<dbReference type="GO" id="GO:0016491">
    <property type="term" value="F:oxidoreductase activity"/>
    <property type="evidence" value="ECO:0007669"/>
    <property type="project" value="UniProtKB-KW"/>
</dbReference>
<dbReference type="InterPro" id="IPR057326">
    <property type="entry name" value="KR_dom"/>
</dbReference>
<evidence type="ECO:0000256" key="1">
    <source>
        <dbReference type="ARBA" id="ARBA00006484"/>
    </source>
</evidence>
<keyword evidence="6" id="KW-1185">Reference proteome</keyword>
<dbReference type="InterPro" id="IPR002347">
    <property type="entry name" value="SDR_fam"/>
</dbReference>
<keyword evidence="2" id="KW-0560">Oxidoreductase</keyword>
<evidence type="ECO:0000256" key="3">
    <source>
        <dbReference type="RuleBase" id="RU000363"/>
    </source>
</evidence>
<dbReference type="PRINTS" id="PR00081">
    <property type="entry name" value="GDHRDH"/>
</dbReference>
<dbReference type="EMBL" id="QICN01000011">
    <property type="protein sequence ID" value="PXV64937.1"/>
    <property type="molecule type" value="Genomic_DNA"/>
</dbReference>
<evidence type="ECO:0000313" key="6">
    <source>
        <dbReference type="Proteomes" id="UP000248330"/>
    </source>
</evidence>
<proteinExistence type="inferred from homology"/>
<dbReference type="PRINTS" id="PR00080">
    <property type="entry name" value="SDRFAMILY"/>
</dbReference>
<feature type="domain" description="Ketoreductase" evidence="4">
    <location>
        <begin position="5"/>
        <end position="183"/>
    </location>
</feature>
<dbReference type="Pfam" id="PF00106">
    <property type="entry name" value="adh_short"/>
    <property type="match status" value="1"/>
</dbReference>